<organism evidence="1 2">
    <name type="scientific">Bacteroides fragilis</name>
    <dbReference type="NCBI Taxonomy" id="817"/>
    <lineage>
        <taxon>Bacteria</taxon>
        <taxon>Pseudomonadati</taxon>
        <taxon>Bacteroidota</taxon>
        <taxon>Bacteroidia</taxon>
        <taxon>Bacteroidales</taxon>
        <taxon>Bacteroidaceae</taxon>
        <taxon>Bacteroides</taxon>
    </lineage>
</organism>
<reference evidence="1 2" key="1">
    <citation type="submission" date="2018-08" db="EMBL/GenBank/DDBJ databases">
        <title>A genome reference for cultivated species of the human gut microbiota.</title>
        <authorList>
            <person name="Zou Y."/>
            <person name="Xue W."/>
            <person name="Luo G."/>
        </authorList>
    </citation>
    <scope>NUCLEOTIDE SEQUENCE [LARGE SCALE GENOMIC DNA]</scope>
    <source>
        <strain evidence="1 2">AM18-6</strain>
    </source>
</reference>
<evidence type="ECO:0000313" key="2">
    <source>
        <dbReference type="Proteomes" id="UP000266644"/>
    </source>
</evidence>
<dbReference type="EMBL" id="QRJE01000032">
    <property type="protein sequence ID" value="RHH07883.1"/>
    <property type="molecule type" value="Genomic_DNA"/>
</dbReference>
<gene>
    <name evidence="1" type="ORF">DW228_18290</name>
</gene>
<dbReference type="Proteomes" id="UP000266644">
    <property type="component" value="Unassembled WGS sequence"/>
</dbReference>
<comment type="caution">
    <text evidence="1">The sequence shown here is derived from an EMBL/GenBank/DDBJ whole genome shotgun (WGS) entry which is preliminary data.</text>
</comment>
<dbReference type="AlphaFoldDB" id="A0A396BPG7"/>
<name>A0A396BPG7_BACFG</name>
<accession>A0A396BPG7</accession>
<sequence>MTIFMLLLSGESLLQAQYSANINKTEKREIPVKGVSNPTKGDLVMRSAPLQYIRAFISDKTISITVTEQMENVMLIIRNMDTV</sequence>
<evidence type="ECO:0000313" key="1">
    <source>
        <dbReference type="EMBL" id="RHH07883.1"/>
    </source>
</evidence>
<protein>
    <submittedName>
        <fullName evidence="1">Uncharacterized protein</fullName>
    </submittedName>
</protein>
<proteinExistence type="predicted"/>